<dbReference type="RefSeq" id="WP_379819208.1">
    <property type="nucleotide sequence ID" value="NZ_JBHUMD010000001.1"/>
</dbReference>
<evidence type="ECO:0000313" key="1">
    <source>
        <dbReference type="EMBL" id="MFD2600502.1"/>
    </source>
</evidence>
<organism evidence="1 2">
    <name type="scientific">Flavobacterium suzhouense</name>
    <dbReference type="NCBI Taxonomy" id="1529638"/>
    <lineage>
        <taxon>Bacteria</taxon>
        <taxon>Pseudomonadati</taxon>
        <taxon>Bacteroidota</taxon>
        <taxon>Flavobacteriia</taxon>
        <taxon>Flavobacteriales</taxon>
        <taxon>Flavobacteriaceae</taxon>
        <taxon>Flavobacterium</taxon>
    </lineage>
</organism>
<sequence length="256" mass="28848">MKNIIAFVLFFLPTLFFAQERHIVYGKAIADEMTIEFLEVKNTTTGVAGKVNEQSSFTINAKEGDVLEFTAPAFKTLQYTLTAIDVKEELFVVRLVPSAILLDDIELSGLTGNLYIDSKNTDVVLLNEKFKDDFDPSLLNLGRVVDNPSMNLNFIAVYGLLADALSSSDSKNKKGSSKDKLYANAKVEQKSFSKILQESYSESFFTEIIKVPREKLGLFLNFCNDGAKRYLLDPKNESELIAYLKERYLRFANLTQ</sequence>
<proteinExistence type="predicted"/>
<reference evidence="2" key="1">
    <citation type="journal article" date="2019" name="Int. J. Syst. Evol. Microbiol.">
        <title>The Global Catalogue of Microorganisms (GCM) 10K type strain sequencing project: providing services to taxonomists for standard genome sequencing and annotation.</title>
        <authorList>
            <consortium name="The Broad Institute Genomics Platform"/>
            <consortium name="The Broad Institute Genome Sequencing Center for Infectious Disease"/>
            <person name="Wu L."/>
            <person name="Ma J."/>
        </authorList>
    </citation>
    <scope>NUCLEOTIDE SEQUENCE [LARGE SCALE GENOMIC DNA]</scope>
    <source>
        <strain evidence="2">KCTC 42107</strain>
    </source>
</reference>
<gene>
    <name evidence="1" type="ORF">ACFSR3_00415</name>
</gene>
<evidence type="ECO:0000313" key="2">
    <source>
        <dbReference type="Proteomes" id="UP001597480"/>
    </source>
</evidence>
<name>A0ABW5NRR1_9FLAO</name>
<dbReference type="EMBL" id="JBHUMD010000001">
    <property type="protein sequence ID" value="MFD2600502.1"/>
    <property type="molecule type" value="Genomic_DNA"/>
</dbReference>
<protein>
    <recommendedName>
        <fullName evidence="3">CarboxypepD_reg-like domain-containing protein</fullName>
    </recommendedName>
</protein>
<evidence type="ECO:0008006" key="3">
    <source>
        <dbReference type="Google" id="ProtNLM"/>
    </source>
</evidence>
<comment type="caution">
    <text evidence="1">The sequence shown here is derived from an EMBL/GenBank/DDBJ whole genome shotgun (WGS) entry which is preliminary data.</text>
</comment>
<dbReference type="Proteomes" id="UP001597480">
    <property type="component" value="Unassembled WGS sequence"/>
</dbReference>
<keyword evidence="2" id="KW-1185">Reference proteome</keyword>
<accession>A0ABW5NRR1</accession>